<feature type="compositionally biased region" description="Basic and acidic residues" evidence="1">
    <location>
        <begin position="1"/>
        <end position="10"/>
    </location>
</feature>
<proteinExistence type="predicted"/>
<evidence type="ECO:0000313" key="3">
    <source>
        <dbReference type="Proteomes" id="UP001287356"/>
    </source>
</evidence>
<accession>A0AAE0JXG5</accession>
<gene>
    <name evidence="2" type="ORF">B0T24DRAFT_536123</name>
</gene>
<organism evidence="2 3">
    <name type="scientific">Lasiosphaeria ovina</name>
    <dbReference type="NCBI Taxonomy" id="92902"/>
    <lineage>
        <taxon>Eukaryota</taxon>
        <taxon>Fungi</taxon>
        <taxon>Dikarya</taxon>
        <taxon>Ascomycota</taxon>
        <taxon>Pezizomycotina</taxon>
        <taxon>Sordariomycetes</taxon>
        <taxon>Sordariomycetidae</taxon>
        <taxon>Sordariales</taxon>
        <taxon>Lasiosphaeriaceae</taxon>
        <taxon>Lasiosphaeria</taxon>
    </lineage>
</organism>
<feature type="region of interest" description="Disordered" evidence="1">
    <location>
        <begin position="270"/>
        <end position="298"/>
    </location>
</feature>
<feature type="compositionally biased region" description="Low complexity" evidence="1">
    <location>
        <begin position="282"/>
        <end position="292"/>
    </location>
</feature>
<sequence length="371" mass="41303">MNPAFHEARQRFTKPKPKLPSFPLTKFQRHLARNPYAIALGSPVRECPITATKVPRFFLQGFNLLKPNETTKAWFVPRDLEKKEKRVPAASKETEADEEEASPPPAESKETETDEEVSPPPAESDVIETDKAEAGLPPATEGKQHSTTATADSRRFGIALGSGSYILAHQELLKEFLVAGSKFRDGHKKLFRGGASVRYKKALNGAVWRKDMHTFLLELMRRRLAEELLSLATLVEKDHRQYIVKCESYGAAKEEKHRGCLLYLGPPHADSAEEANPESIQSSPAPAAVSPSVPEPPARFSTMAVEGARNHGRTLAVHDLRAALGPEHLNRLRQDSALFRDGELFLLARHRSMSAQLKLLKIQNYLPREAS</sequence>
<name>A0AAE0JXG5_9PEZI</name>
<protein>
    <submittedName>
        <fullName evidence="2">Uncharacterized protein</fullName>
    </submittedName>
</protein>
<evidence type="ECO:0000313" key="2">
    <source>
        <dbReference type="EMBL" id="KAK3366098.1"/>
    </source>
</evidence>
<dbReference type="Proteomes" id="UP001287356">
    <property type="component" value="Unassembled WGS sequence"/>
</dbReference>
<dbReference type="EMBL" id="JAULSN010000008">
    <property type="protein sequence ID" value="KAK3366098.1"/>
    <property type="molecule type" value="Genomic_DNA"/>
</dbReference>
<reference evidence="2" key="2">
    <citation type="submission" date="2023-06" db="EMBL/GenBank/DDBJ databases">
        <authorList>
            <consortium name="Lawrence Berkeley National Laboratory"/>
            <person name="Haridas S."/>
            <person name="Hensen N."/>
            <person name="Bonometti L."/>
            <person name="Westerberg I."/>
            <person name="Brannstrom I.O."/>
            <person name="Guillou S."/>
            <person name="Cros-Aarteil S."/>
            <person name="Calhoun S."/>
            <person name="Kuo A."/>
            <person name="Mondo S."/>
            <person name="Pangilinan J."/>
            <person name="Riley R."/>
            <person name="Labutti K."/>
            <person name="Andreopoulos B."/>
            <person name="Lipzen A."/>
            <person name="Chen C."/>
            <person name="Yanf M."/>
            <person name="Daum C."/>
            <person name="Ng V."/>
            <person name="Clum A."/>
            <person name="Steindorff A."/>
            <person name="Ohm R."/>
            <person name="Martin F."/>
            <person name="Silar P."/>
            <person name="Natvig D."/>
            <person name="Lalanne C."/>
            <person name="Gautier V."/>
            <person name="Ament-Velasquez S.L."/>
            <person name="Kruys A."/>
            <person name="Hutchinson M.I."/>
            <person name="Powell A.J."/>
            <person name="Barry K."/>
            <person name="Miller A.N."/>
            <person name="Grigoriev I.V."/>
            <person name="Debuchy R."/>
            <person name="Gladieux P."/>
            <person name="Thoren M.H."/>
            <person name="Johannesson H."/>
        </authorList>
    </citation>
    <scope>NUCLEOTIDE SEQUENCE</scope>
    <source>
        <strain evidence="2">CBS 958.72</strain>
    </source>
</reference>
<feature type="region of interest" description="Disordered" evidence="1">
    <location>
        <begin position="1"/>
        <end position="21"/>
    </location>
</feature>
<dbReference type="AlphaFoldDB" id="A0AAE0JXG5"/>
<feature type="region of interest" description="Disordered" evidence="1">
    <location>
        <begin position="83"/>
        <end position="128"/>
    </location>
</feature>
<reference evidence="2" key="1">
    <citation type="journal article" date="2023" name="Mol. Phylogenet. Evol.">
        <title>Genome-scale phylogeny and comparative genomics of the fungal order Sordariales.</title>
        <authorList>
            <person name="Hensen N."/>
            <person name="Bonometti L."/>
            <person name="Westerberg I."/>
            <person name="Brannstrom I.O."/>
            <person name="Guillou S."/>
            <person name="Cros-Aarteil S."/>
            <person name="Calhoun S."/>
            <person name="Haridas S."/>
            <person name="Kuo A."/>
            <person name="Mondo S."/>
            <person name="Pangilinan J."/>
            <person name="Riley R."/>
            <person name="LaButti K."/>
            <person name="Andreopoulos B."/>
            <person name="Lipzen A."/>
            <person name="Chen C."/>
            <person name="Yan M."/>
            <person name="Daum C."/>
            <person name="Ng V."/>
            <person name="Clum A."/>
            <person name="Steindorff A."/>
            <person name="Ohm R.A."/>
            <person name="Martin F."/>
            <person name="Silar P."/>
            <person name="Natvig D.O."/>
            <person name="Lalanne C."/>
            <person name="Gautier V."/>
            <person name="Ament-Velasquez S.L."/>
            <person name="Kruys A."/>
            <person name="Hutchinson M.I."/>
            <person name="Powell A.J."/>
            <person name="Barry K."/>
            <person name="Miller A.N."/>
            <person name="Grigoriev I.V."/>
            <person name="Debuchy R."/>
            <person name="Gladieux P."/>
            <person name="Hiltunen Thoren M."/>
            <person name="Johannesson H."/>
        </authorList>
    </citation>
    <scope>NUCLEOTIDE SEQUENCE</scope>
    <source>
        <strain evidence="2">CBS 958.72</strain>
    </source>
</reference>
<evidence type="ECO:0000256" key="1">
    <source>
        <dbReference type="SAM" id="MobiDB-lite"/>
    </source>
</evidence>
<comment type="caution">
    <text evidence="2">The sequence shown here is derived from an EMBL/GenBank/DDBJ whole genome shotgun (WGS) entry which is preliminary data.</text>
</comment>
<keyword evidence="3" id="KW-1185">Reference proteome</keyword>